<dbReference type="HOGENOM" id="CLU_021307_2_1_3"/>
<dbReference type="Pfam" id="PF14516">
    <property type="entry name" value="AAA_35"/>
    <property type="match status" value="1"/>
</dbReference>
<dbReference type="Gene3D" id="3.40.50.300">
    <property type="entry name" value="P-loop containing nucleotide triphosphate hydrolases"/>
    <property type="match status" value="1"/>
</dbReference>
<dbReference type="InterPro" id="IPR027417">
    <property type="entry name" value="P-loop_NTPase"/>
</dbReference>
<evidence type="ECO:0000313" key="3">
    <source>
        <dbReference type="Proteomes" id="UP000003959"/>
    </source>
</evidence>
<dbReference type="InterPro" id="IPR058651">
    <property type="entry name" value="HTH_VMAP-M9"/>
</dbReference>
<dbReference type="Proteomes" id="UP000003959">
    <property type="component" value="Unassembled WGS sequence"/>
</dbReference>
<dbReference type="OrthoDB" id="502668at2"/>
<dbReference type="EMBL" id="GL890973">
    <property type="protein sequence ID" value="EGJ28555.1"/>
    <property type="molecule type" value="Genomic_DNA"/>
</dbReference>
<organism evidence="2 3">
    <name type="scientific">Moorena producens 3L</name>
    <dbReference type="NCBI Taxonomy" id="489825"/>
    <lineage>
        <taxon>Bacteria</taxon>
        <taxon>Bacillati</taxon>
        <taxon>Cyanobacteriota</taxon>
        <taxon>Cyanophyceae</taxon>
        <taxon>Coleofasciculales</taxon>
        <taxon>Coleofasciculaceae</taxon>
        <taxon>Moorena</taxon>
    </lineage>
</organism>
<reference evidence="3" key="1">
    <citation type="journal article" date="2011" name="Proc. Natl. Acad. Sci. U.S.A.">
        <title>Genomic insights into the physiology and ecology of the marine filamentous cyanobacterium Lyngbya majuscula.</title>
        <authorList>
            <person name="Jones A.C."/>
            <person name="Monroe E.A."/>
            <person name="Podell S."/>
            <person name="Hess W.R."/>
            <person name="Klages S."/>
            <person name="Esquenazi E."/>
            <person name="Niessen S."/>
            <person name="Hoover H."/>
            <person name="Rothmann M."/>
            <person name="Lasken R.S."/>
            <person name="Yates J.R.III."/>
            <person name="Reinhardt R."/>
            <person name="Kube M."/>
            <person name="Burkart M.D."/>
            <person name="Allen E.E."/>
            <person name="Dorrestein P.C."/>
            <person name="Gerwick W.H."/>
            <person name="Gerwick L."/>
        </authorList>
    </citation>
    <scope>NUCLEOTIDE SEQUENCE [LARGE SCALE GENOMIC DNA]</scope>
    <source>
        <strain evidence="3">3L</strain>
    </source>
</reference>
<evidence type="ECO:0000313" key="2">
    <source>
        <dbReference type="EMBL" id="EGJ28555.1"/>
    </source>
</evidence>
<proteinExistence type="predicted"/>
<accession>F4Y379</accession>
<protein>
    <recommendedName>
        <fullName evidence="1">vWA-MoxR associated protein N-terminal HTH domain-containing protein</fullName>
    </recommendedName>
</protein>
<dbReference type="AlphaFoldDB" id="F4Y379"/>
<sequence length="450" mass="52292">MTIDQVLDILKSVEKIKLTPLQEWILHQAWEGKTYTDMAIEAHYGPEYLRKTAYKLWRLLGDIFGKAITKTNFRNTLETTPITPYYQEIIEQYYRRQCLRQIAEFPSGALPLPSQLYIKRPPIEELCYQAIQQPGSLLRITGPKETGKTSLLLRILDQAREKQYHRVYLNFDQAETAILSNLDRLLRWLCVNVSYQLQLPHQLDDYWDKDLGSKVSCMSYLQEHILEKIHHPLVLAMDQVHHLFEHAQTAKDFLPLLRSWHEEAKQLPVWRKLRVIVVYSTEIYVALETSQSPFNVGLPIKLPEFNKQQIQQLAQLYRLHWSNSEAAEKLMAMVGGHPGLVQLALYHLAYHNISLEQLLAEAATATGIYSDYLRQHLSVLRANPDLATTLKQVVIADRGVELDPISIYKLQSMGLVSVQRNQVTLCCNLYRQYFLEHLDMLKVEGLRFKV</sequence>
<name>F4Y379_9CYAN</name>
<evidence type="ECO:0000259" key="1">
    <source>
        <dbReference type="Pfam" id="PF26355"/>
    </source>
</evidence>
<feature type="domain" description="vWA-MoxR associated protein N-terminal HTH" evidence="1">
    <location>
        <begin position="9"/>
        <end position="78"/>
    </location>
</feature>
<dbReference type="eggNOG" id="COG1672">
    <property type="taxonomic scope" value="Bacteria"/>
</dbReference>
<dbReference type="RefSeq" id="WP_008191148.1">
    <property type="nucleotide sequence ID" value="NZ_GL890973.1"/>
</dbReference>
<dbReference type="SUPFAM" id="SSF52540">
    <property type="entry name" value="P-loop containing nucleoside triphosphate hydrolases"/>
    <property type="match status" value="1"/>
</dbReference>
<dbReference type="Pfam" id="PF26355">
    <property type="entry name" value="HTH_VMAP-M9"/>
    <property type="match status" value="1"/>
</dbReference>
<gene>
    <name evidence="2" type="ORF">LYNGBM3L_71740</name>
</gene>
<keyword evidence="3" id="KW-1185">Reference proteome</keyword>